<dbReference type="PANTHER" id="PTHR34580">
    <property type="match status" value="1"/>
</dbReference>
<dbReference type="OrthoDB" id="43316at2"/>
<dbReference type="PROSITE" id="PS52050">
    <property type="entry name" value="WYL"/>
    <property type="match status" value="1"/>
</dbReference>
<evidence type="ECO:0000313" key="3">
    <source>
        <dbReference type="EMBL" id="TCC98728.1"/>
    </source>
</evidence>
<dbReference type="AlphaFoldDB" id="A0A4R0NF11"/>
<name>A0A4R0NF11_9SPHI</name>
<proteinExistence type="predicted"/>
<dbReference type="EMBL" id="SJSM01000002">
    <property type="protein sequence ID" value="TCC98728.1"/>
    <property type="molecule type" value="Genomic_DNA"/>
</dbReference>
<evidence type="ECO:0000313" key="4">
    <source>
        <dbReference type="Proteomes" id="UP000291117"/>
    </source>
</evidence>
<feature type="domain" description="WYL" evidence="1">
    <location>
        <begin position="153"/>
        <end position="221"/>
    </location>
</feature>
<dbReference type="Pfam" id="PF13280">
    <property type="entry name" value="WYL"/>
    <property type="match status" value="1"/>
</dbReference>
<feature type="domain" description="WCX" evidence="2">
    <location>
        <begin position="254"/>
        <end position="328"/>
    </location>
</feature>
<dbReference type="InterPro" id="IPR057727">
    <property type="entry name" value="WCX_dom"/>
</dbReference>
<dbReference type="InterPro" id="IPR051534">
    <property type="entry name" value="CBASS_pafABC_assoc_protein"/>
</dbReference>
<reference evidence="3 4" key="1">
    <citation type="submission" date="2019-02" db="EMBL/GenBank/DDBJ databases">
        <title>Pedobacter sp. RP-3-8 sp. nov., isolated from Arctic soil.</title>
        <authorList>
            <person name="Dahal R.H."/>
        </authorList>
    </citation>
    <scope>NUCLEOTIDE SEQUENCE [LARGE SCALE GENOMIC DNA]</scope>
    <source>
        <strain evidence="3 4">RP-3-8</strain>
    </source>
</reference>
<evidence type="ECO:0000259" key="1">
    <source>
        <dbReference type="Pfam" id="PF13280"/>
    </source>
</evidence>
<protein>
    <submittedName>
        <fullName evidence="3">WYL domain-containing protein</fullName>
    </submittedName>
</protein>
<dbReference type="RefSeq" id="WP_131607711.1">
    <property type="nucleotide sequence ID" value="NZ_SJSM01000002.1"/>
</dbReference>
<dbReference type="PANTHER" id="PTHR34580:SF9">
    <property type="entry name" value="SLL5097 PROTEIN"/>
    <property type="match status" value="1"/>
</dbReference>
<sequence>MPQTRQPTARYKIINECLSRPGSYWTKQQLLDKISEIDIDIKGRSIDGDLHLMRHCPQLKYYAPIVYCKNRKGYHYTDPDYSIDKLPLNHADILALELAATTLKQYQYIPIMKEFTTIIDKIIRVVNRAKQADHESILDFIEFEKTPVALGIEHMDIIIEAIQKKLPLNLSYQKFGADISTTQLVHPYFLKEYRNRWYVIGLNESKNEIRTYGFDRIKSVEYSGTPHIPNTLIDTKEYLGNCVGIDLKDNVVELVQLLFTPNQSHYLKSQALHKSQTILEDSPEKGLLLEYRLVVNYELIGILLSYGADVKVLTPQSLGNTIVEILDRTKNRYI</sequence>
<evidence type="ECO:0000259" key="2">
    <source>
        <dbReference type="Pfam" id="PF25583"/>
    </source>
</evidence>
<gene>
    <name evidence="3" type="ORF">EZ444_05475</name>
</gene>
<organism evidence="3 4">
    <name type="scientific">Pedobacter hiemivivus</name>
    <dbReference type="NCBI Taxonomy" id="2530454"/>
    <lineage>
        <taxon>Bacteria</taxon>
        <taxon>Pseudomonadati</taxon>
        <taxon>Bacteroidota</taxon>
        <taxon>Sphingobacteriia</taxon>
        <taxon>Sphingobacteriales</taxon>
        <taxon>Sphingobacteriaceae</taxon>
        <taxon>Pedobacter</taxon>
    </lineage>
</organism>
<comment type="caution">
    <text evidence="3">The sequence shown here is derived from an EMBL/GenBank/DDBJ whole genome shotgun (WGS) entry which is preliminary data.</text>
</comment>
<dbReference type="InterPro" id="IPR026881">
    <property type="entry name" value="WYL_dom"/>
</dbReference>
<keyword evidence="4" id="KW-1185">Reference proteome</keyword>
<accession>A0A4R0NF11</accession>
<dbReference type="Proteomes" id="UP000291117">
    <property type="component" value="Unassembled WGS sequence"/>
</dbReference>
<dbReference type="Pfam" id="PF25583">
    <property type="entry name" value="WCX"/>
    <property type="match status" value="1"/>
</dbReference>